<feature type="non-terminal residue" evidence="1">
    <location>
        <position position="1"/>
    </location>
</feature>
<dbReference type="EMBL" id="KZ679681">
    <property type="protein sequence ID" value="PTB54377.1"/>
    <property type="molecule type" value="Genomic_DNA"/>
</dbReference>
<dbReference type="Proteomes" id="UP000241690">
    <property type="component" value="Unassembled WGS sequence"/>
</dbReference>
<dbReference type="AlphaFoldDB" id="A0A2T4ABC7"/>
<sequence>SSEEYPFLKYDTGAGLLNVLLLRGYHNLFRIALLGNGADINAQGGLFGNVL</sequence>
<accession>A0A2T4ABC7</accession>
<evidence type="ECO:0000313" key="2">
    <source>
        <dbReference type="Proteomes" id="UP000241690"/>
    </source>
</evidence>
<protein>
    <submittedName>
        <fullName evidence="1">Uncharacterized protein</fullName>
    </submittedName>
</protein>
<keyword evidence="2" id="KW-1185">Reference proteome</keyword>
<evidence type="ECO:0000313" key="1">
    <source>
        <dbReference type="EMBL" id="PTB54377.1"/>
    </source>
</evidence>
<proteinExistence type="predicted"/>
<dbReference type="RefSeq" id="XP_024774054.1">
    <property type="nucleotide sequence ID" value="XM_024912706.1"/>
</dbReference>
<name>A0A2T4ABC7_TRIHA</name>
<dbReference type="GeneID" id="36621265"/>
<gene>
    <name evidence="1" type="ORF">M431DRAFT_145709</name>
</gene>
<reference evidence="1 2" key="1">
    <citation type="submission" date="2016-07" db="EMBL/GenBank/DDBJ databases">
        <title>Multiple horizontal gene transfer events from other fungi enriched the ability of initially mycotrophic Trichoderma (Ascomycota) to feed on dead plant biomass.</title>
        <authorList>
            <consortium name="DOE Joint Genome Institute"/>
            <person name="Aerts A."/>
            <person name="Atanasova L."/>
            <person name="Chenthamara K."/>
            <person name="Zhang J."/>
            <person name="Grujic M."/>
            <person name="Henrissat B."/>
            <person name="Kuo A."/>
            <person name="Salamov A."/>
            <person name="Lipzen A."/>
            <person name="Labutti K."/>
            <person name="Barry K."/>
            <person name="Miao Y."/>
            <person name="Rahimi M.J."/>
            <person name="Shen Q."/>
            <person name="Grigoriev I.V."/>
            <person name="Kubicek C.P."/>
            <person name="Druzhinina I.S."/>
        </authorList>
    </citation>
    <scope>NUCLEOTIDE SEQUENCE [LARGE SCALE GENOMIC DNA]</scope>
    <source>
        <strain evidence="1 2">CBS 226.95</strain>
    </source>
</reference>
<organism evidence="1 2">
    <name type="scientific">Trichoderma harzianum CBS 226.95</name>
    <dbReference type="NCBI Taxonomy" id="983964"/>
    <lineage>
        <taxon>Eukaryota</taxon>
        <taxon>Fungi</taxon>
        <taxon>Dikarya</taxon>
        <taxon>Ascomycota</taxon>
        <taxon>Pezizomycotina</taxon>
        <taxon>Sordariomycetes</taxon>
        <taxon>Hypocreomycetidae</taxon>
        <taxon>Hypocreales</taxon>
        <taxon>Hypocreaceae</taxon>
        <taxon>Trichoderma</taxon>
    </lineage>
</organism>